<accession>A0A919J5E8</accession>
<dbReference type="EMBL" id="BOMM01000058">
    <property type="protein sequence ID" value="GIE14815.1"/>
    <property type="molecule type" value="Genomic_DNA"/>
</dbReference>
<dbReference type="InterPro" id="IPR049799">
    <property type="entry name" value="SitI3-like"/>
</dbReference>
<evidence type="ECO:0000313" key="2">
    <source>
        <dbReference type="Proteomes" id="UP000598174"/>
    </source>
</evidence>
<sequence length="148" mass="15810">MAIEYTYYGAADLDTDDLRSTVAATLGAALSPDGSMFRDGLWVNAYRVGAADVATAPGLFGFQHRVTITFRFSSVRPDLEEHNTALMVGAVLALSGADGVLLFNGEEAVLQASGGEVVFSAYWEDWDEPEVAALVKNHRVASLAQPLL</sequence>
<evidence type="ECO:0000313" key="1">
    <source>
        <dbReference type="EMBL" id="GIE14815.1"/>
    </source>
</evidence>
<dbReference type="Proteomes" id="UP000598174">
    <property type="component" value="Unassembled WGS sequence"/>
</dbReference>
<protein>
    <submittedName>
        <fullName evidence="1">Uncharacterized protein</fullName>
    </submittedName>
</protein>
<comment type="caution">
    <text evidence="1">The sequence shown here is derived from an EMBL/GenBank/DDBJ whole genome shotgun (WGS) entry which is preliminary data.</text>
</comment>
<dbReference type="AlphaFoldDB" id="A0A919J5E8"/>
<reference evidence="1" key="1">
    <citation type="submission" date="2021-01" db="EMBL/GenBank/DDBJ databases">
        <title>Whole genome shotgun sequence of Actinoplanes ferrugineus NBRC 15555.</title>
        <authorList>
            <person name="Komaki H."/>
            <person name="Tamura T."/>
        </authorList>
    </citation>
    <scope>NUCLEOTIDE SEQUENCE</scope>
    <source>
        <strain evidence="1">NBRC 15555</strain>
    </source>
</reference>
<name>A0A919J5E8_9ACTN</name>
<keyword evidence="2" id="KW-1185">Reference proteome</keyword>
<gene>
    <name evidence="1" type="ORF">Afe05nite_66550</name>
</gene>
<organism evidence="1 2">
    <name type="scientific">Paractinoplanes ferrugineus</name>
    <dbReference type="NCBI Taxonomy" id="113564"/>
    <lineage>
        <taxon>Bacteria</taxon>
        <taxon>Bacillati</taxon>
        <taxon>Actinomycetota</taxon>
        <taxon>Actinomycetes</taxon>
        <taxon>Micromonosporales</taxon>
        <taxon>Micromonosporaceae</taxon>
        <taxon>Paractinoplanes</taxon>
    </lineage>
</organism>
<proteinExistence type="predicted"/>
<dbReference type="RefSeq" id="WP_203821212.1">
    <property type="nucleotide sequence ID" value="NZ_BAAABP010000047.1"/>
</dbReference>
<dbReference type="NCBIfam" id="NF040657">
    <property type="entry name" value="immun_SitI3"/>
    <property type="match status" value="1"/>
</dbReference>